<feature type="transmembrane region" description="Helical" evidence="2">
    <location>
        <begin position="156"/>
        <end position="173"/>
    </location>
</feature>
<name>A0ABW2BTK0_9PSEU</name>
<keyword evidence="2" id="KW-0472">Membrane</keyword>
<comment type="caution">
    <text evidence="3">The sequence shown here is derived from an EMBL/GenBank/DDBJ whole genome shotgun (WGS) entry which is preliminary data.</text>
</comment>
<protein>
    <submittedName>
        <fullName evidence="3">Uncharacterized protein</fullName>
    </submittedName>
</protein>
<reference evidence="4" key="1">
    <citation type="journal article" date="2019" name="Int. J. Syst. Evol. Microbiol.">
        <title>The Global Catalogue of Microorganisms (GCM) 10K type strain sequencing project: providing services to taxonomists for standard genome sequencing and annotation.</title>
        <authorList>
            <consortium name="The Broad Institute Genomics Platform"/>
            <consortium name="The Broad Institute Genome Sequencing Center for Infectious Disease"/>
            <person name="Wu L."/>
            <person name="Ma J."/>
        </authorList>
    </citation>
    <scope>NUCLEOTIDE SEQUENCE [LARGE SCALE GENOMIC DNA]</scope>
    <source>
        <strain evidence="4">KCTC 32255</strain>
    </source>
</reference>
<dbReference type="RefSeq" id="WP_345399807.1">
    <property type="nucleotide sequence ID" value="NZ_BAABLA010000094.1"/>
</dbReference>
<feature type="transmembrane region" description="Helical" evidence="2">
    <location>
        <begin position="185"/>
        <end position="211"/>
    </location>
</feature>
<feature type="transmembrane region" description="Helical" evidence="2">
    <location>
        <begin position="296"/>
        <end position="316"/>
    </location>
</feature>
<feature type="transmembrane region" description="Helical" evidence="2">
    <location>
        <begin position="115"/>
        <end position="136"/>
    </location>
</feature>
<accession>A0ABW2BTK0</accession>
<evidence type="ECO:0000256" key="1">
    <source>
        <dbReference type="SAM" id="MobiDB-lite"/>
    </source>
</evidence>
<feature type="region of interest" description="Disordered" evidence="1">
    <location>
        <begin position="1"/>
        <end position="30"/>
    </location>
</feature>
<evidence type="ECO:0000313" key="4">
    <source>
        <dbReference type="Proteomes" id="UP001596337"/>
    </source>
</evidence>
<gene>
    <name evidence="3" type="ORF">ACFQGD_04185</name>
</gene>
<organism evidence="3 4">
    <name type="scientific">Haloechinothrix salitolerans</name>
    <dbReference type="NCBI Taxonomy" id="926830"/>
    <lineage>
        <taxon>Bacteria</taxon>
        <taxon>Bacillati</taxon>
        <taxon>Actinomycetota</taxon>
        <taxon>Actinomycetes</taxon>
        <taxon>Pseudonocardiales</taxon>
        <taxon>Pseudonocardiaceae</taxon>
        <taxon>Haloechinothrix</taxon>
    </lineage>
</organism>
<feature type="region of interest" description="Disordered" evidence="1">
    <location>
        <begin position="326"/>
        <end position="352"/>
    </location>
</feature>
<evidence type="ECO:0000313" key="3">
    <source>
        <dbReference type="EMBL" id="MFC6866337.1"/>
    </source>
</evidence>
<proteinExistence type="predicted"/>
<keyword evidence="2" id="KW-0812">Transmembrane</keyword>
<feature type="transmembrane region" description="Helical" evidence="2">
    <location>
        <begin position="39"/>
        <end position="62"/>
    </location>
</feature>
<evidence type="ECO:0000256" key="2">
    <source>
        <dbReference type="SAM" id="Phobius"/>
    </source>
</evidence>
<keyword evidence="2" id="KW-1133">Transmembrane helix</keyword>
<dbReference type="EMBL" id="JBHSXX010000001">
    <property type="protein sequence ID" value="MFC6866337.1"/>
    <property type="molecule type" value="Genomic_DNA"/>
</dbReference>
<keyword evidence="4" id="KW-1185">Reference proteome</keyword>
<sequence>MTQEMDIPPSGNEAVRPTSEPPPGETPPGRAADAKKVPFIIAGAVLLLQALLTAGWQGYLWYDTGLSLTGVPDALLEPHENPVEFAVLNSTKAVFAVAMLVTALCLFARRRAARSAAVLFGALLLVEGVREASGVLSPAYEEWLPAELMPWLRASWAFGLVVAFALFGLMLWARENIDSPRLTRSTYRVGGVLLVVYALLSVIAFVVSPAADDVMVFLRMIADPRASGPTMLFGAPYFTSAFGIVAALVLGVLAMSRKRSVRGAVLVLMSTALYHGFAGLLFGLRGMPWSDADVALHLANLLLMPLLAAVILVLFAKDSDKRAMAARTGTTSDAPRGPALAGDLGEQHTSGD</sequence>
<feature type="transmembrane region" description="Helical" evidence="2">
    <location>
        <begin position="231"/>
        <end position="253"/>
    </location>
</feature>
<dbReference type="Proteomes" id="UP001596337">
    <property type="component" value="Unassembled WGS sequence"/>
</dbReference>
<feature type="transmembrane region" description="Helical" evidence="2">
    <location>
        <begin position="85"/>
        <end position="108"/>
    </location>
</feature>
<feature type="transmembrane region" description="Helical" evidence="2">
    <location>
        <begin position="265"/>
        <end position="284"/>
    </location>
</feature>